<dbReference type="Pfam" id="PF00176">
    <property type="entry name" value="SNF2-rel_dom"/>
    <property type="match status" value="1"/>
</dbReference>
<evidence type="ECO:0000259" key="20">
    <source>
        <dbReference type="PROSITE" id="PS51194"/>
    </source>
</evidence>
<evidence type="ECO:0000256" key="16">
    <source>
        <dbReference type="ARBA" id="ARBA00053349"/>
    </source>
</evidence>
<dbReference type="PANTHER" id="PTHR47161:SF1">
    <property type="entry name" value="LYMPHOID-SPECIFIC HELICASE"/>
    <property type="match status" value="1"/>
</dbReference>
<evidence type="ECO:0000256" key="17">
    <source>
        <dbReference type="ARBA" id="ARBA00081399"/>
    </source>
</evidence>
<dbReference type="Gene3D" id="3.40.50.10810">
    <property type="entry name" value="Tandem AAA-ATPase domain"/>
    <property type="match status" value="1"/>
</dbReference>
<keyword evidence="5" id="KW-0132">Cell division</keyword>
<gene>
    <name evidence="21" type="primary">Hells</name>
    <name evidence="21" type="ORF">SYRPAR_R10102</name>
</gene>
<evidence type="ECO:0000256" key="18">
    <source>
        <dbReference type="SAM" id="MobiDB-lite"/>
    </source>
</evidence>
<dbReference type="GO" id="GO:0046651">
    <property type="term" value="P:lymphocyte proliferation"/>
    <property type="evidence" value="ECO:0007669"/>
    <property type="project" value="TreeGrafter"/>
</dbReference>
<dbReference type="GO" id="GO:0005524">
    <property type="term" value="F:ATP binding"/>
    <property type="evidence" value="ECO:0007669"/>
    <property type="project" value="UniProtKB-KW"/>
</dbReference>
<keyword evidence="4" id="KW-0597">Phosphoprotein</keyword>
<evidence type="ECO:0000256" key="9">
    <source>
        <dbReference type="ARBA" id="ARBA00022806"/>
    </source>
</evidence>
<evidence type="ECO:0000256" key="6">
    <source>
        <dbReference type="ARBA" id="ARBA00022741"/>
    </source>
</evidence>
<keyword evidence="22" id="KW-1185">Reference proteome</keyword>
<comment type="caution">
    <text evidence="21">The sequence shown here is derived from an EMBL/GenBank/DDBJ whole genome shotgun (WGS) entry which is preliminary data.</text>
</comment>
<dbReference type="CDD" id="cd18793">
    <property type="entry name" value="SF2_C_SNF"/>
    <property type="match status" value="1"/>
</dbReference>
<organism evidence="21 22">
    <name type="scientific">Syrrhaptes paradoxus</name>
    <name type="common">Pallas's sandgrouse</name>
    <dbReference type="NCBI Taxonomy" id="302527"/>
    <lineage>
        <taxon>Eukaryota</taxon>
        <taxon>Metazoa</taxon>
        <taxon>Chordata</taxon>
        <taxon>Craniata</taxon>
        <taxon>Vertebrata</taxon>
        <taxon>Euteleostomi</taxon>
        <taxon>Archelosauria</taxon>
        <taxon>Archosauria</taxon>
        <taxon>Dinosauria</taxon>
        <taxon>Saurischia</taxon>
        <taxon>Theropoda</taxon>
        <taxon>Coelurosauria</taxon>
        <taxon>Aves</taxon>
        <taxon>Neognathae</taxon>
        <taxon>Neoaves</taxon>
        <taxon>Columbimorphae</taxon>
        <taxon>Pterocliformes</taxon>
        <taxon>Pteroclidae</taxon>
        <taxon>Syrrhaptes</taxon>
    </lineage>
</organism>
<evidence type="ECO:0000256" key="11">
    <source>
        <dbReference type="ARBA" id="ARBA00023015"/>
    </source>
</evidence>
<dbReference type="GO" id="GO:0005721">
    <property type="term" value="C:pericentric heterochromatin"/>
    <property type="evidence" value="ECO:0007669"/>
    <property type="project" value="TreeGrafter"/>
</dbReference>
<dbReference type="Gene3D" id="3.40.50.300">
    <property type="entry name" value="P-loop containing nucleotide triphosphate hydrolases"/>
    <property type="match status" value="1"/>
</dbReference>
<proteinExistence type="inferred from homology"/>
<dbReference type="CDD" id="cd18009">
    <property type="entry name" value="DEXHc_HELLS_SMARCA6"/>
    <property type="match status" value="1"/>
</dbReference>
<feature type="compositionally biased region" description="Basic and acidic residues" evidence="18">
    <location>
        <begin position="112"/>
        <end position="129"/>
    </location>
</feature>
<feature type="domain" description="Helicase C-terminal" evidence="20">
    <location>
        <begin position="598"/>
        <end position="748"/>
    </location>
</feature>
<reference evidence="21 22" key="1">
    <citation type="submission" date="2019-09" db="EMBL/GenBank/DDBJ databases">
        <title>Bird 10,000 Genomes (B10K) Project - Family phase.</title>
        <authorList>
            <person name="Zhang G."/>
        </authorList>
    </citation>
    <scope>NUCLEOTIDE SEQUENCE [LARGE SCALE GENOMIC DNA]</scope>
    <source>
        <strain evidence="21">B10K-DU-003-42</strain>
        <tissue evidence="21">Mixed tissue sample</tissue>
    </source>
</reference>
<keyword evidence="15" id="KW-0131">Cell cycle</keyword>
<evidence type="ECO:0000256" key="2">
    <source>
        <dbReference type="ARBA" id="ARBA00007025"/>
    </source>
</evidence>
<evidence type="ECO:0000256" key="8">
    <source>
        <dbReference type="ARBA" id="ARBA00022801"/>
    </source>
</evidence>
<keyword evidence="8" id="KW-0378">Hydrolase</keyword>
<keyword evidence="13" id="KW-0804">Transcription</keyword>
<evidence type="ECO:0000256" key="15">
    <source>
        <dbReference type="ARBA" id="ARBA00023306"/>
    </source>
</evidence>
<keyword evidence="7" id="KW-0498">Mitosis</keyword>
<dbReference type="InterPro" id="IPR000330">
    <property type="entry name" value="SNF2_N"/>
</dbReference>
<accession>A0A7L3AM53</accession>
<dbReference type="InterPro" id="IPR027417">
    <property type="entry name" value="P-loop_NTPase"/>
</dbReference>
<dbReference type="GO" id="GO:0005634">
    <property type="term" value="C:nucleus"/>
    <property type="evidence" value="ECO:0007669"/>
    <property type="project" value="UniProtKB-SubCell"/>
</dbReference>
<dbReference type="SMART" id="SM00490">
    <property type="entry name" value="HELICc"/>
    <property type="match status" value="1"/>
</dbReference>
<dbReference type="SMART" id="SM00487">
    <property type="entry name" value="DEXDc"/>
    <property type="match status" value="1"/>
</dbReference>
<dbReference type="GO" id="GO:0004386">
    <property type="term" value="F:helicase activity"/>
    <property type="evidence" value="ECO:0007669"/>
    <property type="project" value="UniProtKB-KW"/>
</dbReference>
<keyword evidence="9 21" id="KW-0347">Helicase</keyword>
<comment type="subcellular location">
    <subcellularLocation>
        <location evidence="1">Nucleus</location>
    </subcellularLocation>
</comment>
<keyword evidence="14" id="KW-0539">Nucleus</keyword>
<dbReference type="GO" id="GO:0003682">
    <property type="term" value="F:chromatin binding"/>
    <property type="evidence" value="ECO:0007669"/>
    <property type="project" value="TreeGrafter"/>
</dbReference>
<dbReference type="InterPro" id="IPR044753">
    <property type="entry name" value="HELLS_N"/>
</dbReference>
<evidence type="ECO:0000256" key="13">
    <source>
        <dbReference type="ARBA" id="ARBA00023163"/>
    </source>
</evidence>
<dbReference type="Pfam" id="PF00271">
    <property type="entry name" value="Helicase_C"/>
    <property type="match status" value="1"/>
</dbReference>
<name>A0A7L3AM53_9AVES</name>
<dbReference type="GO" id="GO:0051301">
    <property type="term" value="P:cell division"/>
    <property type="evidence" value="ECO:0007669"/>
    <property type="project" value="UniProtKB-KW"/>
</dbReference>
<dbReference type="InterPro" id="IPR001650">
    <property type="entry name" value="Helicase_C-like"/>
</dbReference>
<dbReference type="FunFam" id="3.40.50.10810:FF:000015">
    <property type="entry name" value="lymphoid-specific helicase isoform X1"/>
    <property type="match status" value="1"/>
</dbReference>
<feature type="region of interest" description="Disordered" evidence="18">
    <location>
        <begin position="101"/>
        <end position="129"/>
    </location>
</feature>
<evidence type="ECO:0000256" key="4">
    <source>
        <dbReference type="ARBA" id="ARBA00022553"/>
    </source>
</evidence>
<dbReference type="Proteomes" id="UP000536260">
    <property type="component" value="Unassembled WGS sequence"/>
</dbReference>
<comment type="similarity">
    <text evidence="2">Belongs to the SNF2/RAD54 helicase family.</text>
</comment>
<dbReference type="AlphaFoldDB" id="A0A7L3AM53"/>
<dbReference type="GO" id="GO:0006346">
    <property type="term" value="P:DNA methylation-dependent constitutive heterochromatin formation"/>
    <property type="evidence" value="ECO:0007669"/>
    <property type="project" value="TreeGrafter"/>
</dbReference>
<dbReference type="InterPro" id="IPR038718">
    <property type="entry name" value="SNF2-like_sf"/>
</dbReference>
<evidence type="ECO:0000259" key="19">
    <source>
        <dbReference type="PROSITE" id="PS51192"/>
    </source>
</evidence>
<dbReference type="PANTHER" id="PTHR47161">
    <property type="entry name" value="LYMPHOID-SPECIFIC HELICASE"/>
    <property type="match status" value="1"/>
</dbReference>
<feature type="non-terminal residue" evidence="21">
    <location>
        <position position="802"/>
    </location>
</feature>
<keyword evidence="3" id="KW-0217">Developmental protein</keyword>
<feature type="domain" description="Helicase ATP-binding" evidence="19">
    <location>
        <begin position="229"/>
        <end position="397"/>
    </location>
</feature>
<evidence type="ECO:0000256" key="5">
    <source>
        <dbReference type="ARBA" id="ARBA00022618"/>
    </source>
</evidence>
<evidence type="ECO:0000313" key="21">
    <source>
        <dbReference type="EMBL" id="NXT19786.1"/>
    </source>
</evidence>
<keyword evidence="11" id="KW-0805">Transcription regulation</keyword>
<sequence length="802" mass="92620">ALVADPLRGEMGEQVEAAVITPAMLKEEEQLEAAGLEKEQRMLEKARTSWDRESSEIRYKRLQHLLEKSNIYSKFLLTKMEQQQLEEQRRKEKLEKKREMMLKSAKGQNPVDSKEEKSGAKKKRGREDGTYNISEIMSKEEILSVAKKSKVESQGESSSGNLCPEDLQKNGDSNSVIKDRLCQAVRHSAKQFLDPVRKFNGQPVPFQQPKIFIGGVMRWYQVEGMEWLRMLWENGINGILADEMGLGKTIQCIATIALMVERGVPGPFLVCGPLSTLPNWMSEFKRFTPEIPVMLYHGAQQDRCKLVHKIRRRQGSLQIYPVVITSFEIAMRDRNALQHLFWKYLIVDEGHRIKNMNCRLIRELKRFNADNKLLLTGTPLQNNLSELWSLLNFLLPDVFDDLKSFESWFDIASITETAEDIIAKEREQNILHMLHQILTPFLLRRLKSDVALEVPPKREVVVYAPLTKKQETFYTAIVNRTIRKLLGNNEEEVVELSPTGRPKRRSRKLVDYCEEHSASPDDLEKLISEMQEEVEKERPVVEVNIPLDSEVNLKLQNIMMLLRKCCNHPYLIEYPLDPATQQFKVDEDLVKNSGKFLLLDRMLPELKKRGHKVLLFSQMTVMLDILMDYCYLRDFKFSRLDGSMSYSEREENIHKFNIDPEVFLFLVSTRAGGLGINLTAADTVIIYDSDWNPQSDLQAQDRCHRIGQTKPVVVYRLVTANTIDQKIVERAAAKRKLEKLIIHKNQFKGGKSGLAQSKSCLDPQELIELLKSRDYEREIKGSKEKVISDEDLELLLDRSDLI</sequence>
<feature type="non-terminal residue" evidence="21">
    <location>
        <position position="1"/>
    </location>
</feature>
<feature type="compositionally biased region" description="Polar residues" evidence="18">
    <location>
        <begin position="152"/>
        <end position="161"/>
    </location>
</feature>
<keyword evidence="10" id="KW-0067">ATP-binding</keyword>
<dbReference type="PROSITE" id="PS51194">
    <property type="entry name" value="HELICASE_CTER"/>
    <property type="match status" value="1"/>
</dbReference>
<evidence type="ECO:0000256" key="7">
    <source>
        <dbReference type="ARBA" id="ARBA00022776"/>
    </source>
</evidence>
<dbReference type="InterPro" id="IPR049730">
    <property type="entry name" value="SNF2/RAD54-like_C"/>
</dbReference>
<evidence type="ECO:0000256" key="3">
    <source>
        <dbReference type="ARBA" id="ARBA00022473"/>
    </source>
</evidence>
<dbReference type="GO" id="GO:0031508">
    <property type="term" value="P:pericentric heterochromatin formation"/>
    <property type="evidence" value="ECO:0007669"/>
    <property type="project" value="TreeGrafter"/>
</dbReference>
<dbReference type="PROSITE" id="PS51192">
    <property type="entry name" value="HELICASE_ATP_BIND_1"/>
    <property type="match status" value="1"/>
</dbReference>
<evidence type="ECO:0000256" key="1">
    <source>
        <dbReference type="ARBA" id="ARBA00004123"/>
    </source>
</evidence>
<dbReference type="EMBL" id="VZTO01005702">
    <property type="protein sequence ID" value="NXT19786.1"/>
    <property type="molecule type" value="Genomic_DNA"/>
</dbReference>
<keyword evidence="12" id="KW-0175">Coiled coil</keyword>
<evidence type="ECO:0000256" key="10">
    <source>
        <dbReference type="ARBA" id="ARBA00022840"/>
    </source>
</evidence>
<comment type="function">
    <text evidence="16">Plays an essential role in normal development and survival. Involved in regulation of the expansion or survival of lymphoid cells. Required for de novo or maintenance DNA methylation. May control silencing of the imprinted CDKN1C gene through DNA methylation. May play a role in formation and organization of heterochromatin, implying a functional role in the regulation of transcription and mitosis.</text>
</comment>
<evidence type="ECO:0000256" key="14">
    <source>
        <dbReference type="ARBA" id="ARBA00023242"/>
    </source>
</evidence>
<evidence type="ECO:0000313" key="22">
    <source>
        <dbReference type="Proteomes" id="UP000536260"/>
    </source>
</evidence>
<dbReference type="FunFam" id="3.40.50.300:FF:000577">
    <property type="entry name" value="lymphoid-specific helicase isoform X1"/>
    <property type="match status" value="1"/>
</dbReference>
<evidence type="ECO:0000256" key="12">
    <source>
        <dbReference type="ARBA" id="ARBA00023054"/>
    </source>
</evidence>
<keyword evidence="6" id="KW-0547">Nucleotide-binding</keyword>
<feature type="region of interest" description="Disordered" evidence="18">
    <location>
        <begin position="147"/>
        <end position="170"/>
    </location>
</feature>
<dbReference type="GO" id="GO:0016787">
    <property type="term" value="F:hydrolase activity"/>
    <property type="evidence" value="ECO:0007669"/>
    <property type="project" value="UniProtKB-KW"/>
</dbReference>
<dbReference type="SUPFAM" id="SSF52540">
    <property type="entry name" value="P-loop containing nucleoside triphosphate hydrolases"/>
    <property type="match status" value="2"/>
</dbReference>
<dbReference type="GO" id="GO:0044027">
    <property type="term" value="P:negative regulation of gene expression via chromosomal CpG island methylation"/>
    <property type="evidence" value="ECO:0007669"/>
    <property type="project" value="TreeGrafter"/>
</dbReference>
<protein>
    <recommendedName>
        <fullName evidence="17">Proliferation-associated SNF2-like protein</fullName>
    </recommendedName>
</protein>
<dbReference type="InterPro" id="IPR014001">
    <property type="entry name" value="Helicase_ATP-bd"/>
</dbReference>